<evidence type="ECO:0000313" key="4">
    <source>
        <dbReference type="EMBL" id="KAG9188548.1"/>
    </source>
</evidence>
<dbReference type="AlphaFoldDB" id="A0AAD4I7A2"/>
<keyword evidence="2" id="KW-0732">Signal</keyword>
<dbReference type="Proteomes" id="UP001199106">
    <property type="component" value="Unassembled WGS sequence"/>
</dbReference>
<reference evidence="4" key="1">
    <citation type="submission" date="2021-07" db="EMBL/GenBank/DDBJ databases">
        <title>Genome Resource of American Ginseng Black Spot Pathogen Alternaria panax.</title>
        <authorList>
            <person name="Qiu C."/>
            <person name="Wang W."/>
            <person name="Liu Z."/>
        </authorList>
    </citation>
    <scope>NUCLEOTIDE SEQUENCE</scope>
    <source>
        <strain evidence="4">BNCC115425</strain>
    </source>
</reference>
<dbReference type="Pfam" id="PF13924">
    <property type="entry name" value="Lipocalin_5"/>
    <property type="match status" value="1"/>
</dbReference>
<sequence>MRVSIAPVILLASLASAHPQEQPACAEPSCSSVWTAPFARRDVPLPTPAIVERQQQDPVNADTVPTPTPAPDTNQAQQVINNAAILNALAGTYSLVNTSSTLDGVSIPDLPYGEAPIGLLIYTATGFMSATITATEAEFRPSLTFPYRADDTDADWAQVGKHSIGYAGPFRVNDELPATETEGQIFHGPLTVANVPTWAGQNHRRNYTIVEVEEEGEVVKYLRIGSERGGGYHGVLWWKRIA</sequence>
<proteinExistence type="predicted"/>
<gene>
    <name evidence="4" type="ORF">G6011_02471</name>
</gene>
<feature type="region of interest" description="Disordered" evidence="1">
    <location>
        <begin position="52"/>
        <end position="72"/>
    </location>
</feature>
<name>A0AAD4I7A2_9PLEO</name>
<dbReference type="EMBL" id="JAANER010000006">
    <property type="protein sequence ID" value="KAG9188548.1"/>
    <property type="molecule type" value="Genomic_DNA"/>
</dbReference>
<feature type="chain" id="PRO_5041896810" description="Lipocalin-like domain-containing protein" evidence="2">
    <location>
        <begin position="20"/>
        <end position="242"/>
    </location>
</feature>
<comment type="caution">
    <text evidence="4">The sequence shown here is derived from an EMBL/GenBank/DDBJ whole genome shotgun (WGS) entry which is preliminary data.</text>
</comment>
<evidence type="ECO:0000313" key="5">
    <source>
        <dbReference type="Proteomes" id="UP001199106"/>
    </source>
</evidence>
<dbReference type="InterPro" id="IPR024311">
    <property type="entry name" value="Lipocalin-like"/>
</dbReference>
<accession>A0AAD4I7A2</accession>
<evidence type="ECO:0000256" key="1">
    <source>
        <dbReference type="SAM" id="MobiDB-lite"/>
    </source>
</evidence>
<feature type="signal peptide" evidence="2">
    <location>
        <begin position="1"/>
        <end position="19"/>
    </location>
</feature>
<keyword evidence="5" id="KW-1185">Reference proteome</keyword>
<feature type="compositionally biased region" description="Low complexity" evidence="1">
    <location>
        <begin position="58"/>
        <end position="72"/>
    </location>
</feature>
<organism evidence="4 5">
    <name type="scientific">Alternaria panax</name>
    <dbReference type="NCBI Taxonomy" id="48097"/>
    <lineage>
        <taxon>Eukaryota</taxon>
        <taxon>Fungi</taxon>
        <taxon>Dikarya</taxon>
        <taxon>Ascomycota</taxon>
        <taxon>Pezizomycotina</taxon>
        <taxon>Dothideomycetes</taxon>
        <taxon>Pleosporomycetidae</taxon>
        <taxon>Pleosporales</taxon>
        <taxon>Pleosporineae</taxon>
        <taxon>Pleosporaceae</taxon>
        <taxon>Alternaria</taxon>
        <taxon>Alternaria sect. Panax</taxon>
    </lineage>
</organism>
<feature type="domain" description="Lipocalin-like" evidence="3">
    <location>
        <begin position="91"/>
        <end position="241"/>
    </location>
</feature>
<protein>
    <recommendedName>
        <fullName evidence="3">Lipocalin-like domain-containing protein</fullName>
    </recommendedName>
</protein>
<evidence type="ECO:0000256" key="2">
    <source>
        <dbReference type="SAM" id="SignalP"/>
    </source>
</evidence>
<evidence type="ECO:0000259" key="3">
    <source>
        <dbReference type="Pfam" id="PF13924"/>
    </source>
</evidence>